<name>A0AAW9RRM6_9HYPH</name>
<dbReference type="RefSeq" id="WP_340329762.1">
    <property type="nucleotide sequence ID" value="NZ_JAZHOF010000004.1"/>
</dbReference>
<accession>A0AAW9RRM6</accession>
<keyword evidence="2" id="KW-1185">Reference proteome</keyword>
<sequence>MILAAQDHTDETIVERLTSQTVRLNEYLGRRQVRRYQRDIWEKGRFELILDGADAVRLTFVRSILVARNELWYGAIAAETGEEWWLLTGAIAEAYPILAVVRFSEAGNAGELTRLTDFKSASPEVLKAKLQRFIACRHGSEIDWSAALSPELAIGHVNFAHLAWNEIPALEYLLTEADRAAACSSVRVEHQPLGQLQELFPELADFSVEPVDEGQNLNRPDRFMFRVAGSLFTDSAKQRIRRRVEGGRPSPKIGAFLAEVRRRQAFVVWITVRTKNRTALNQADFIRKLVMALLQRPGETLIVLHGFSPPLDYGSAHARQKNWSLRVKESMLRMRDYIEDVVSELSPEVRNNIFIAGEYDIVETIHLAKCASYYVAQPGTAQHIVGWFWETPGVILAPAQADRIRDWYLHVNESGRAADIVDGNHFELIESESGKYDRNSLYRICDTDALSAGIKELTMQVRV</sequence>
<proteinExistence type="predicted"/>
<dbReference type="Proteomes" id="UP001378188">
    <property type="component" value="Unassembled WGS sequence"/>
</dbReference>
<gene>
    <name evidence="1" type="ORF">V3328_11305</name>
</gene>
<comment type="caution">
    <text evidence="1">The sequence shown here is derived from an EMBL/GenBank/DDBJ whole genome shotgun (WGS) entry which is preliminary data.</text>
</comment>
<dbReference type="EMBL" id="JAZHOF010000004">
    <property type="protein sequence ID" value="MEJ8572064.1"/>
    <property type="molecule type" value="Genomic_DNA"/>
</dbReference>
<protein>
    <submittedName>
        <fullName evidence="1">Uncharacterized protein</fullName>
    </submittedName>
</protein>
<evidence type="ECO:0000313" key="1">
    <source>
        <dbReference type="EMBL" id="MEJ8572064.1"/>
    </source>
</evidence>
<organism evidence="1 2">
    <name type="scientific">Microbaculum marinum</name>
    <dbReference type="NCBI Taxonomy" id="1764581"/>
    <lineage>
        <taxon>Bacteria</taxon>
        <taxon>Pseudomonadati</taxon>
        <taxon>Pseudomonadota</taxon>
        <taxon>Alphaproteobacteria</taxon>
        <taxon>Hyphomicrobiales</taxon>
        <taxon>Tepidamorphaceae</taxon>
        <taxon>Microbaculum</taxon>
    </lineage>
</organism>
<evidence type="ECO:0000313" key="2">
    <source>
        <dbReference type="Proteomes" id="UP001378188"/>
    </source>
</evidence>
<dbReference type="AlphaFoldDB" id="A0AAW9RRM6"/>
<reference evidence="1 2" key="1">
    <citation type="submission" date="2024-02" db="EMBL/GenBank/DDBJ databases">
        <title>Genome analysis and characterization of Microbaculum marinisediminis sp. nov., isolated from marine sediment.</title>
        <authorList>
            <person name="Du Z.-J."/>
            <person name="Ye Y.-Q."/>
            <person name="Zhang Z.-R."/>
            <person name="Yuan S.-M."/>
            <person name="Zhang X.-Y."/>
        </authorList>
    </citation>
    <scope>NUCLEOTIDE SEQUENCE [LARGE SCALE GENOMIC DNA]</scope>
    <source>
        <strain evidence="1 2">SDUM1044001</strain>
    </source>
</reference>